<feature type="transmembrane region" description="Helical" evidence="2">
    <location>
        <begin position="313"/>
        <end position="334"/>
    </location>
</feature>
<gene>
    <name evidence="3" type="ORF">ACFYXI_23620</name>
</gene>
<dbReference type="Proteomes" id="UP001602013">
    <property type="component" value="Unassembled WGS sequence"/>
</dbReference>
<dbReference type="EMBL" id="JBIASD010000016">
    <property type="protein sequence ID" value="MFF3668578.1"/>
    <property type="molecule type" value="Genomic_DNA"/>
</dbReference>
<comment type="caution">
    <text evidence="3">The sequence shown here is derived from an EMBL/GenBank/DDBJ whole genome shotgun (WGS) entry which is preliminary data.</text>
</comment>
<feature type="transmembrane region" description="Helical" evidence="2">
    <location>
        <begin position="35"/>
        <end position="59"/>
    </location>
</feature>
<feature type="transmembrane region" description="Helical" evidence="2">
    <location>
        <begin position="340"/>
        <end position="358"/>
    </location>
</feature>
<keyword evidence="2" id="KW-0812">Transmembrane</keyword>
<evidence type="ECO:0000313" key="4">
    <source>
        <dbReference type="Proteomes" id="UP001602013"/>
    </source>
</evidence>
<feature type="transmembrane region" description="Helical" evidence="2">
    <location>
        <begin position="365"/>
        <end position="383"/>
    </location>
</feature>
<feature type="transmembrane region" description="Helical" evidence="2">
    <location>
        <begin position="102"/>
        <end position="123"/>
    </location>
</feature>
<keyword evidence="2" id="KW-0472">Membrane</keyword>
<evidence type="ECO:0000256" key="2">
    <source>
        <dbReference type="SAM" id="Phobius"/>
    </source>
</evidence>
<keyword evidence="4" id="KW-1185">Reference proteome</keyword>
<keyword evidence="2" id="KW-1133">Transmembrane helix</keyword>
<feature type="region of interest" description="Disordered" evidence="1">
    <location>
        <begin position="1"/>
        <end position="21"/>
    </location>
</feature>
<evidence type="ECO:0008006" key="5">
    <source>
        <dbReference type="Google" id="ProtNLM"/>
    </source>
</evidence>
<organism evidence="3 4">
    <name type="scientific">Microtetraspora malaysiensis</name>
    <dbReference type="NCBI Taxonomy" id="161358"/>
    <lineage>
        <taxon>Bacteria</taxon>
        <taxon>Bacillati</taxon>
        <taxon>Actinomycetota</taxon>
        <taxon>Actinomycetes</taxon>
        <taxon>Streptosporangiales</taxon>
        <taxon>Streptosporangiaceae</taxon>
        <taxon>Microtetraspora</taxon>
    </lineage>
</organism>
<name>A0ABW6SXP7_9ACTN</name>
<feature type="transmembrane region" description="Helical" evidence="2">
    <location>
        <begin position="177"/>
        <end position="194"/>
    </location>
</feature>
<dbReference type="RefSeq" id="WP_387414190.1">
    <property type="nucleotide sequence ID" value="NZ_JBIASD010000016.1"/>
</dbReference>
<evidence type="ECO:0000256" key="1">
    <source>
        <dbReference type="SAM" id="MobiDB-lite"/>
    </source>
</evidence>
<feature type="transmembrane region" description="Helical" evidence="2">
    <location>
        <begin position="154"/>
        <end position="170"/>
    </location>
</feature>
<accession>A0ABW6SXP7</accession>
<feature type="transmembrane region" description="Helical" evidence="2">
    <location>
        <begin position="287"/>
        <end position="304"/>
    </location>
</feature>
<feature type="transmembrane region" description="Helical" evidence="2">
    <location>
        <begin position="130"/>
        <end position="148"/>
    </location>
</feature>
<protein>
    <recommendedName>
        <fullName evidence="5">Glycosyltransferase RgtA/B/C/D-like domain-containing protein</fullName>
    </recommendedName>
</protein>
<proteinExistence type="predicted"/>
<sequence length="503" mass="53105">MNQLTETAARGGGSSPAPDLSPRKGIRAWAASRRWYLALAAVAVCYSAVQLMVTIRVGLGWDESIYVSQVTPGIPPAWFSAPRARGVPLLVAPVTVFTSSVIAIRVYLSLLSGLGLFLAYAPWVRLRPGAAVPAAAALFAGLWTTLFYGSEAMPNIWVAFCAVGGVALFCQTKRKGALAGLAIAFAIASLVRPTDASWLALPLVVYGLATRRFRQIGAVVAGLAVGWGEWLVEAALSYGGPLTRLSAAGAKNEAGLHFSLGEHLRALDGPVLCRFGHPCGDIPLGHVAWFAAIPVLAAVGLWAVRKPARRRPLLIATASGTALALSYIVTIGYAAPRFLLPAYALLALPVACGLASVARVRIGRVLVAAAMLAFFVLQGSTLLQRVDIEGAARQPDSLAAEALRGLGISRPCFLYGHAAIQVGYLSGCGMVGITTNYGGYHLPSPIDAALVRGDWVGVLSNRKDTPAGFLASWRRVPLITTATEQWYLYRPPSALAPESPRHR</sequence>
<reference evidence="3 4" key="1">
    <citation type="submission" date="2024-10" db="EMBL/GenBank/DDBJ databases">
        <title>The Natural Products Discovery Center: Release of the First 8490 Sequenced Strains for Exploring Actinobacteria Biosynthetic Diversity.</title>
        <authorList>
            <person name="Kalkreuter E."/>
            <person name="Kautsar S.A."/>
            <person name="Yang D."/>
            <person name="Bader C.D."/>
            <person name="Teijaro C.N."/>
            <person name="Fluegel L."/>
            <person name="Davis C.M."/>
            <person name="Simpson J.R."/>
            <person name="Lauterbach L."/>
            <person name="Steele A.D."/>
            <person name="Gui C."/>
            <person name="Meng S."/>
            <person name="Li G."/>
            <person name="Viehrig K."/>
            <person name="Ye F."/>
            <person name="Su P."/>
            <person name="Kiefer A.F."/>
            <person name="Nichols A."/>
            <person name="Cepeda A.J."/>
            <person name="Yan W."/>
            <person name="Fan B."/>
            <person name="Jiang Y."/>
            <person name="Adhikari A."/>
            <person name="Zheng C.-J."/>
            <person name="Schuster L."/>
            <person name="Cowan T.M."/>
            <person name="Smanski M.J."/>
            <person name="Chevrette M.G."/>
            <person name="De Carvalho L.P.S."/>
            <person name="Shen B."/>
        </authorList>
    </citation>
    <scope>NUCLEOTIDE SEQUENCE [LARGE SCALE GENOMIC DNA]</scope>
    <source>
        <strain evidence="3 4">NPDC002173</strain>
    </source>
</reference>
<evidence type="ECO:0000313" key="3">
    <source>
        <dbReference type="EMBL" id="MFF3668578.1"/>
    </source>
</evidence>